<dbReference type="InterPro" id="IPR036111">
    <property type="entry name" value="Mal/L-sulfo/L-lacto_DH-like_sf"/>
</dbReference>
<name>A0A2G5PBV8_9MYCO</name>
<dbReference type="SUPFAM" id="SSF89733">
    <property type="entry name" value="L-sulfolactate dehydrogenase-like"/>
    <property type="match status" value="1"/>
</dbReference>
<sequence length="344" mass="36141">MPEESVTSFEELVARLRRIFVNAGASPQQGAAVARVIASGERDGAKSHSVYRVEVCLKSMRAGTVDATAVPELRDDGSPIIRVLGNRGFSCAAFELALPVLAERARQCGLAALVLNDVGHFSALWYEVESVADRGLAGMAMCPSYSAVAPAGGSRPLLGTNPFAFGWPRPDGPPYVFDFATSVAARGEIELRRRAGDPIPEGWAVDADGAPTTDPDAALAGAMLPFGGHKGSAIATMVELLAGALIGDMSSREVLDDLGGTSLVPVHGELILAFDPARFAAGRDADPARQGEALFEAITGQGARLPSMRRYAARERAATQGITLTAEEQAQLNRFEEHGLDALS</sequence>
<dbReference type="RefSeq" id="WP_090586828.1">
    <property type="nucleotide sequence ID" value="NZ_CP104302.1"/>
</dbReference>
<dbReference type="Gene3D" id="3.30.1370.60">
    <property type="entry name" value="Hypothetical oxidoreductase yiak, domain 2"/>
    <property type="match status" value="1"/>
</dbReference>
<dbReference type="InterPro" id="IPR003767">
    <property type="entry name" value="Malate/L-lactate_DH-like"/>
</dbReference>
<comment type="caution">
    <text evidence="3">The sequence shown here is derived from an EMBL/GenBank/DDBJ whole genome shotgun (WGS) entry which is preliminary data.</text>
</comment>
<evidence type="ECO:0000313" key="3">
    <source>
        <dbReference type="EMBL" id="PIB75374.1"/>
    </source>
</evidence>
<comment type="similarity">
    <text evidence="1">Belongs to the LDH2/MDH2 oxidoreductase family.</text>
</comment>
<proteinExistence type="inferred from homology"/>
<dbReference type="STRING" id="85968.GCA_900073015_00964"/>
<dbReference type="AlphaFoldDB" id="A0A2G5PBV8"/>
<dbReference type="PANTHER" id="PTHR11091:SF0">
    <property type="entry name" value="MALATE DEHYDROGENASE"/>
    <property type="match status" value="1"/>
</dbReference>
<gene>
    <name evidence="3" type="ORF">CQY22_009535</name>
</gene>
<dbReference type="InterPro" id="IPR043143">
    <property type="entry name" value="Mal/L-sulf/L-lact_DH-like_NADP"/>
</dbReference>
<dbReference type="Pfam" id="PF02615">
    <property type="entry name" value="Ldh_2"/>
    <property type="match status" value="1"/>
</dbReference>
<dbReference type="OrthoDB" id="924592at2"/>
<dbReference type="GO" id="GO:0016491">
    <property type="term" value="F:oxidoreductase activity"/>
    <property type="evidence" value="ECO:0007669"/>
    <property type="project" value="UniProtKB-KW"/>
</dbReference>
<evidence type="ECO:0000313" key="4">
    <source>
        <dbReference type="Proteomes" id="UP000230551"/>
    </source>
</evidence>
<dbReference type="PANTHER" id="PTHR11091">
    <property type="entry name" value="OXIDOREDUCTASE-RELATED"/>
    <property type="match status" value="1"/>
</dbReference>
<evidence type="ECO:0000256" key="2">
    <source>
        <dbReference type="ARBA" id="ARBA00023002"/>
    </source>
</evidence>
<keyword evidence="2" id="KW-0560">Oxidoreductase</keyword>
<reference evidence="3 4" key="1">
    <citation type="journal article" date="2017" name="Infect. Genet. Evol.">
        <title>The new phylogeny of the genus Mycobacterium: The old and the news.</title>
        <authorList>
            <person name="Tortoli E."/>
            <person name="Fedrizzi T."/>
            <person name="Meehan C.J."/>
            <person name="Trovato A."/>
            <person name="Grottola A."/>
            <person name="Giacobazzi E."/>
            <person name="Serpini G.F."/>
            <person name="Tagliazucchi S."/>
            <person name="Fabio A."/>
            <person name="Bettua C."/>
            <person name="Bertorelli R."/>
            <person name="Frascaro F."/>
            <person name="De Sanctis V."/>
            <person name="Pecorari M."/>
            <person name="Jousson O."/>
            <person name="Segata N."/>
            <person name="Cirillo D.M."/>
        </authorList>
    </citation>
    <scope>NUCLEOTIDE SEQUENCE [LARGE SCALE GENOMIC DNA]</scope>
    <source>
        <strain evidence="3 4">CIP1034565</strain>
    </source>
</reference>
<keyword evidence="4" id="KW-1185">Reference proteome</keyword>
<accession>A0A2G5PBV8</accession>
<evidence type="ECO:0000256" key="1">
    <source>
        <dbReference type="ARBA" id="ARBA00006056"/>
    </source>
</evidence>
<dbReference type="Proteomes" id="UP000230551">
    <property type="component" value="Unassembled WGS sequence"/>
</dbReference>
<organism evidence="3 4">
    <name type="scientific">Mycolicibacterium brumae</name>
    <dbReference type="NCBI Taxonomy" id="85968"/>
    <lineage>
        <taxon>Bacteria</taxon>
        <taxon>Bacillati</taxon>
        <taxon>Actinomycetota</taxon>
        <taxon>Actinomycetes</taxon>
        <taxon>Mycobacteriales</taxon>
        <taxon>Mycobacteriaceae</taxon>
        <taxon>Mycolicibacterium</taxon>
    </lineage>
</organism>
<protein>
    <submittedName>
        <fullName evidence="3">Oxidoreductase</fullName>
    </submittedName>
</protein>
<dbReference type="InterPro" id="IPR043144">
    <property type="entry name" value="Mal/L-sulf/L-lact_DH-like_ah"/>
</dbReference>
<dbReference type="Gene3D" id="1.10.1530.10">
    <property type="match status" value="1"/>
</dbReference>
<dbReference type="EMBL" id="PDCN02000010">
    <property type="protein sequence ID" value="PIB75374.1"/>
    <property type="molecule type" value="Genomic_DNA"/>
</dbReference>